<feature type="domain" description="Beta-lactamase-related" evidence="2">
    <location>
        <begin position="6"/>
        <end position="308"/>
    </location>
</feature>
<reference evidence="3" key="1">
    <citation type="journal article" date="2021" name="PeerJ">
        <title>Extensive microbial diversity within the chicken gut microbiome revealed by metagenomics and culture.</title>
        <authorList>
            <person name="Gilroy R."/>
            <person name="Ravi A."/>
            <person name="Getino M."/>
            <person name="Pursley I."/>
            <person name="Horton D.L."/>
            <person name="Alikhan N.F."/>
            <person name="Baker D."/>
            <person name="Gharbi K."/>
            <person name="Hall N."/>
            <person name="Watson M."/>
            <person name="Adriaenssens E.M."/>
            <person name="Foster-Nyarko E."/>
            <person name="Jarju S."/>
            <person name="Secka A."/>
            <person name="Antonio M."/>
            <person name="Oren A."/>
            <person name="Chaudhuri R.R."/>
            <person name="La Ragione R."/>
            <person name="Hildebrand F."/>
            <person name="Pallen M.J."/>
        </authorList>
    </citation>
    <scope>NUCLEOTIDE SEQUENCE</scope>
    <source>
        <strain evidence="3">ChiSxjej3B15-572</strain>
    </source>
</reference>
<reference evidence="3" key="2">
    <citation type="submission" date="2021-04" db="EMBL/GenBank/DDBJ databases">
        <authorList>
            <person name="Gilroy R."/>
        </authorList>
    </citation>
    <scope>NUCLEOTIDE SEQUENCE</scope>
    <source>
        <strain evidence="3">ChiSxjej3B15-572</strain>
    </source>
</reference>
<dbReference type="EMBL" id="DXFH01000022">
    <property type="protein sequence ID" value="HIX35841.1"/>
    <property type="molecule type" value="Genomic_DNA"/>
</dbReference>
<evidence type="ECO:0000313" key="4">
    <source>
        <dbReference type="Proteomes" id="UP000824231"/>
    </source>
</evidence>
<proteinExistence type="predicted"/>
<dbReference type="InterPro" id="IPR050789">
    <property type="entry name" value="Diverse_Enzym_Activities"/>
</dbReference>
<name>A0A9D2AKV3_9LACO</name>
<evidence type="ECO:0000259" key="2">
    <source>
        <dbReference type="Pfam" id="PF00144"/>
    </source>
</evidence>
<dbReference type="InterPro" id="IPR001466">
    <property type="entry name" value="Beta-lactam-related"/>
</dbReference>
<dbReference type="InterPro" id="IPR012338">
    <property type="entry name" value="Beta-lactam/transpept-like"/>
</dbReference>
<dbReference type="Proteomes" id="UP000824231">
    <property type="component" value="Unassembled WGS sequence"/>
</dbReference>
<comment type="caution">
    <text evidence="3">The sequence shown here is derived from an EMBL/GenBank/DDBJ whole genome shotgun (WGS) entry which is preliminary data.</text>
</comment>
<evidence type="ECO:0000313" key="3">
    <source>
        <dbReference type="EMBL" id="HIX35841.1"/>
    </source>
</evidence>
<dbReference type="PANTHER" id="PTHR43283">
    <property type="entry name" value="BETA-LACTAMASE-RELATED"/>
    <property type="match status" value="1"/>
</dbReference>
<dbReference type="PANTHER" id="PTHR43283:SF11">
    <property type="entry name" value="BETA-LACTAMASE-RELATED DOMAIN-CONTAINING PROTEIN"/>
    <property type="match status" value="1"/>
</dbReference>
<sequence>MYNAKVVPGMSYAIFDHNQVIKKVVGNAQIRPQVEKLRAGMLYDLASLTKVLATIPVIAWLMQEGELACADPVQRFLPEINNRDVTIRHLITHTAAIEGYILHRNELGKQDLIRALLTQEKIGHNLGLNIAYTDIGYVYLGLIAQCITGQPIQQLAQQIVIERLGLQDELTFHPDRKRAVPTTFDPHRGGLIRGTVHDPKAAVLGSQCGSAGLFASLDGLTRYGRSLIEDRLDGLLTKDSLNLMFSDQTPLSGVHNRGFGWKLLHAHTPDHHTVIFHPGFTGTFMMLDRQEDEGFIFLSNRVHPTARNEEFLDWRAKIIAAYLNDKDA</sequence>
<keyword evidence="1" id="KW-0378">Hydrolase</keyword>
<protein>
    <submittedName>
        <fullName evidence="3">Beta-lactamase family protein</fullName>
    </submittedName>
</protein>
<dbReference type="Pfam" id="PF00144">
    <property type="entry name" value="Beta-lactamase"/>
    <property type="match status" value="1"/>
</dbReference>
<dbReference type="AlphaFoldDB" id="A0A9D2AKV3"/>
<gene>
    <name evidence="3" type="ORF">H9856_05545</name>
</gene>
<organism evidence="3 4">
    <name type="scientific">Candidatus Limosilactobacillus merdigallinarum</name>
    <dbReference type="NCBI Taxonomy" id="2838652"/>
    <lineage>
        <taxon>Bacteria</taxon>
        <taxon>Bacillati</taxon>
        <taxon>Bacillota</taxon>
        <taxon>Bacilli</taxon>
        <taxon>Lactobacillales</taxon>
        <taxon>Lactobacillaceae</taxon>
        <taxon>Limosilactobacillus</taxon>
    </lineage>
</organism>
<dbReference type="GO" id="GO:0016787">
    <property type="term" value="F:hydrolase activity"/>
    <property type="evidence" value="ECO:0007669"/>
    <property type="project" value="UniProtKB-KW"/>
</dbReference>
<evidence type="ECO:0000256" key="1">
    <source>
        <dbReference type="ARBA" id="ARBA00022801"/>
    </source>
</evidence>
<dbReference type="SUPFAM" id="SSF56601">
    <property type="entry name" value="beta-lactamase/transpeptidase-like"/>
    <property type="match status" value="1"/>
</dbReference>
<dbReference type="Gene3D" id="3.40.710.10">
    <property type="entry name" value="DD-peptidase/beta-lactamase superfamily"/>
    <property type="match status" value="1"/>
</dbReference>
<accession>A0A9D2AKV3</accession>